<protein>
    <submittedName>
        <fullName evidence="3">Cadherin-20</fullName>
    </submittedName>
</protein>
<reference evidence="3 4" key="1">
    <citation type="submission" date="2019-04" db="EMBL/GenBank/DDBJ databases">
        <title>Draft genome of the big-headed turtle Platysternon megacephalum.</title>
        <authorList>
            <person name="Gong S."/>
        </authorList>
    </citation>
    <scope>NUCLEOTIDE SEQUENCE [LARGE SCALE GENOMIC DNA]</scope>
    <source>
        <strain evidence="3">DO16091913</strain>
        <tissue evidence="3">Muscle</tissue>
    </source>
</reference>
<dbReference type="STRING" id="55544.A0A4D9EQU6"/>
<feature type="coiled-coil region" evidence="1">
    <location>
        <begin position="606"/>
        <end position="637"/>
    </location>
</feature>
<keyword evidence="4" id="KW-1185">Reference proteome</keyword>
<sequence>MPVIKVPVVHRFGILSNRQHKELQKELLRKYLPSHSYEIHSDKPINPLEITEKFIQKFNDATNPQDKEDLLELAKKMLARCKRRSGLGTLGSGKHVDLPVAWTEAMILAQCKGEIQEEALDILLISLDHAPMNPEHVPVLFFIAESILYRICCDAAQKSYLYSSEIKLSKVGFLVFLRLLVFHLCGHLETSGEHTYRLHTDLKALSACEVCYHPYPNILSAVQFMLKAGETICGAVVFSDVSLEERQKQSPLGMSFLDSDPSVQLKLEQKENTIQHFLWHSLVVWVCVHNNSSRLDEVLQHLLFYKEELHQKNWLDSVLGLLVLGEAAKLNLSCLKVLMDLVRDFISSSVSLQKQKDNCMKNLSSWRWEIGYIYTTVLRDICLSGITSDLQKTAFLGFCDCTKPPKHPEELSGASFFDLLHYSPSHDPHDCEELFWVIRYGVVYNLVVMCNELCGDVSREGLRNAVWKALQKQKNNEKDSRVLEAIRVAEAEANGPANPFISSSANAPSSPRTLTSCQYVGWRVASVLSQVYLPPIGPNIPLPSKPKQKLSPMQYQHSEQCDVEKRTACSSLREELLQARIPIYPYPDILTRTDRELKKIIEDQWQKELQIRLKEEEELLEKELQEKQRKEEEHFREIMKRREEKLHKKTKPYELPVKHKAEDLIQ</sequence>
<proteinExistence type="predicted"/>
<evidence type="ECO:0000313" key="3">
    <source>
        <dbReference type="EMBL" id="TFK12756.1"/>
    </source>
</evidence>
<comment type="caution">
    <text evidence="3">The sequence shown here is derived from an EMBL/GenBank/DDBJ whole genome shotgun (WGS) entry which is preliminary data.</text>
</comment>
<dbReference type="Proteomes" id="UP000297703">
    <property type="component" value="Unassembled WGS sequence"/>
</dbReference>
<accession>A0A4D9EQU6</accession>
<dbReference type="AlphaFoldDB" id="A0A4D9EQU6"/>
<feature type="compositionally biased region" description="Basic and acidic residues" evidence="2">
    <location>
        <begin position="656"/>
        <end position="666"/>
    </location>
</feature>
<feature type="region of interest" description="Disordered" evidence="2">
    <location>
        <begin position="641"/>
        <end position="666"/>
    </location>
</feature>
<evidence type="ECO:0000256" key="1">
    <source>
        <dbReference type="SAM" id="Coils"/>
    </source>
</evidence>
<dbReference type="EMBL" id="QXTE01000019">
    <property type="protein sequence ID" value="TFK12756.1"/>
    <property type="molecule type" value="Genomic_DNA"/>
</dbReference>
<dbReference type="PANTHER" id="PTHR28651:SF1">
    <property type="entry name" value="TRANSMEMBRANE PROTEIN 232"/>
    <property type="match status" value="1"/>
</dbReference>
<dbReference type="Pfam" id="PF15877">
    <property type="entry name" value="TMEM232"/>
    <property type="match status" value="1"/>
</dbReference>
<dbReference type="InterPro" id="IPR031747">
    <property type="entry name" value="TMEM232"/>
</dbReference>
<dbReference type="OrthoDB" id="10016194at2759"/>
<dbReference type="PANTHER" id="PTHR28651">
    <property type="entry name" value="TRANSMEMBRANE PROTEIN 232"/>
    <property type="match status" value="1"/>
</dbReference>
<gene>
    <name evidence="3" type="ORF">DR999_PMT03919</name>
</gene>
<name>A0A4D9EQU6_9SAUR</name>
<organism evidence="3 4">
    <name type="scientific">Platysternon megacephalum</name>
    <name type="common">big-headed turtle</name>
    <dbReference type="NCBI Taxonomy" id="55544"/>
    <lineage>
        <taxon>Eukaryota</taxon>
        <taxon>Metazoa</taxon>
        <taxon>Chordata</taxon>
        <taxon>Craniata</taxon>
        <taxon>Vertebrata</taxon>
        <taxon>Euteleostomi</taxon>
        <taxon>Archelosauria</taxon>
        <taxon>Testudinata</taxon>
        <taxon>Testudines</taxon>
        <taxon>Cryptodira</taxon>
        <taxon>Durocryptodira</taxon>
        <taxon>Testudinoidea</taxon>
        <taxon>Platysternidae</taxon>
        <taxon>Platysternon</taxon>
    </lineage>
</organism>
<evidence type="ECO:0000256" key="2">
    <source>
        <dbReference type="SAM" id="MobiDB-lite"/>
    </source>
</evidence>
<keyword evidence="1" id="KW-0175">Coiled coil</keyword>
<reference evidence="3 4" key="2">
    <citation type="submission" date="2019-04" db="EMBL/GenBank/DDBJ databases">
        <title>The genome sequence of big-headed turtle.</title>
        <authorList>
            <person name="Gong S."/>
        </authorList>
    </citation>
    <scope>NUCLEOTIDE SEQUENCE [LARGE SCALE GENOMIC DNA]</scope>
    <source>
        <strain evidence="3">DO16091913</strain>
        <tissue evidence="3">Muscle</tissue>
    </source>
</reference>
<evidence type="ECO:0000313" key="4">
    <source>
        <dbReference type="Proteomes" id="UP000297703"/>
    </source>
</evidence>